<dbReference type="InParanoid" id="A0A067RB41"/>
<reference evidence="3 4" key="1">
    <citation type="journal article" date="2014" name="Nat. Commun.">
        <title>Molecular traces of alternative social organization in a termite genome.</title>
        <authorList>
            <person name="Terrapon N."/>
            <person name="Li C."/>
            <person name="Robertson H.M."/>
            <person name="Ji L."/>
            <person name="Meng X."/>
            <person name="Booth W."/>
            <person name="Chen Z."/>
            <person name="Childers C.P."/>
            <person name="Glastad K.M."/>
            <person name="Gokhale K."/>
            <person name="Gowin J."/>
            <person name="Gronenberg W."/>
            <person name="Hermansen R.A."/>
            <person name="Hu H."/>
            <person name="Hunt B.G."/>
            <person name="Huylmans A.K."/>
            <person name="Khalil S.M."/>
            <person name="Mitchell R.D."/>
            <person name="Munoz-Torres M.C."/>
            <person name="Mustard J.A."/>
            <person name="Pan H."/>
            <person name="Reese J.T."/>
            <person name="Scharf M.E."/>
            <person name="Sun F."/>
            <person name="Vogel H."/>
            <person name="Xiao J."/>
            <person name="Yang W."/>
            <person name="Yang Z."/>
            <person name="Yang Z."/>
            <person name="Zhou J."/>
            <person name="Zhu J."/>
            <person name="Brent C.S."/>
            <person name="Elsik C.G."/>
            <person name="Goodisman M.A."/>
            <person name="Liberles D.A."/>
            <person name="Roe R.M."/>
            <person name="Vargo E.L."/>
            <person name="Vilcinskas A."/>
            <person name="Wang J."/>
            <person name="Bornberg-Bauer E."/>
            <person name="Korb J."/>
            <person name="Zhang G."/>
            <person name="Liebig J."/>
        </authorList>
    </citation>
    <scope>NUCLEOTIDE SEQUENCE [LARGE SCALE GENOMIC DNA]</scope>
    <source>
        <tissue evidence="3">Whole organism</tissue>
    </source>
</reference>
<accession>A0A067RB41</accession>
<dbReference type="GO" id="GO:0046900">
    <property type="term" value="P:tetrahydrofolylpolyglutamate metabolic process"/>
    <property type="evidence" value="ECO:0007669"/>
    <property type="project" value="TreeGrafter"/>
</dbReference>
<name>A0A067RB41_ZOONE</name>
<dbReference type="InterPro" id="IPR017926">
    <property type="entry name" value="GATASE"/>
</dbReference>
<evidence type="ECO:0000313" key="3">
    <source>
        <dbReference type="EMBL" id="KDR20014.1"/>
    </source>
</evidence>
<sequence length="359" mass="40403">MSGRASMPAGRYHSLRGSAWHSMVNLPRLYLTVSVKQNGECRGGVAAWVTCWCVCPKQQTDHRNSTQKYRIATETTTIPDTSRPHTSNFWKALGHGSYQYGKFSIPEVMYTTNQSTQYYEYVISSLNGLLIPGGAAPFTATDGYASAGWQLYKLAAKKNDAGVYFPVWGTCLGFELLAVLSANRTDVRNLCEKLKESGVADQWHVLSVNRHNGSEFISSFEHKKYPFYGVQFHPEKNAFEWKIESIPHSADAILVEQFYGNFLVNEAHPRTSILAAHLPSILAVKQPIHVRVWLGELDSLRKIRIPAQRAAHLSGSRAHVWKQAECYPPPAFPELRKTCETLNNAHLKFGYRCDALPFH</sequence>
<dbReference type="Pfam" id="PF00117">
    <property type="entry name" value="GATase"/>
    <property type="match status" value="1"/>
</dbReference>
<dbReference type="STRING" id="136037.A0A067RB41"/>
<feature type="active site" description="Nucleophile" evidence="1">
    <location>
        <position position="171"/>
    </location>
</feature>
<dbReference type="InterPro" id="IPR029062">
    <property type="entry name" value="Class_I_gatase-like"/>
</dbReference>
<evidence type="ECO:0000259" key="2">
    <source>
        <dbReference type="Pfam" id="PF00117"/>
    </source>
</evidence>
<feature type="domain" description="Glutamine amidotransferase" evidence="2">
    <location>
        <begin position="199"/>
        <end position="238"/>
    </location>
</feature>
<dbReference type="AlphaFoldDB" id="A0A067RB41"/>
<dbReference type="GO" id="GO:0034722">
    <property type="term" value="F:gamma-glutamyl-peptidase activity"/>
    <property type="evidence" value="ECO:0007669"/>
    <property type="project" value="TreeGrafter"/>
</dbReference>
<organism evidence="3 4">
    <name type="scientific">Zootermopsis nevadensis</name>
    <name type="common">Dampwood termite</name>
    <dbReference type="NCBI Taxonomy" id="136037"/>
    <lineage>
        <taxon>Eukaryota</taxon>
        <taxon>Metazoa</taxon>
        <taxon>Ecdysozoa</taxon>
        <taxon>Arthropoda</taxon>
        <taxon>Hexapoda</taxon>
        <taxon>Insecta</taxon>
        <taxon>Pterygota</taxon>
        <taxon>Neoptera</taxon>
        <taxon>Polyneoptera</taxon>
        <taxon>Dictyoptera</taxon>
        <taxon>Blattodea</taxon>
        <taxon>Blattoidea</taxon>
        <taxon>Termitoidae</taxon>
        <taxon>Termopsidae</taxon>
        <taxon>Zootermopsis</taxon>
    </lineage>
</organism>
<dbReference type="Proteomes" id="UP000027135">
    <property type="component" value="Unassembled WGS sequence"/>
</dbReference>
<dbReference type="eggNOG" id="KOG1559">
    <property type="taxonomic scope" value="Eukaryota"/>
</dbReference>
<keyword evidence="3" id="KW-0378">Hydrolase</keyword>
<protein>
    <submittedName>
        <fullName evidence="3">Gamma-glutamyl hydrolase</fullName>
    </submittedName>
</protein>
<dbReference type="Gene3D" id="3.40.50.880">
    <property type="match status" value="2"/>
</dbReference>
<proteinExistence type="predicted"/>
<dbReference type="PANTHER" id="PTHR11315:SF0">
    <property type="entry name" value="FOLATE GAMMA-GLUTAMYL HYDROLASE"/>
    <property type="match status" value="1"/>
</dbReference>
<evidence type="ECO:0000256" key="1">
    <source>
        <dbReference type="PIRSR" id="PIRSR615527-1"/>
    </source>
</evidence>
<dbReference type="EMBL" id="KK852621">
    <property type="protein sequence ID" value="KDR20014.1"/>
    <property type="molecule type" value="Genomic_DNA"/>
</dbReference>
<dbReference type="InterPro" id="IPR015527">
    <property type="entry name" value="Pept_C26_g-glut_hydrolase"/>
</dbReference>
<keyword evidence="4" id="KW-1185">Reference proteome</keyword>
<dbReference type="GO" id="GO:0005773">
    <property type="term" value="C:vacuole"/>
    <property type="evidence" value="ECO:0007669"/>
    <property type="project" value="TreeGrafter"/>
</dbReference>
<dbReference type="PROSITE" id="PS51273">
    <property type="entry name" value="GATASE_TYPE_1"/>
    <property type="match status" value="1"/>
</dbReference>
<dbReference type="SUPFAM" id="SSF52317">
    <property type="entry name" value="Class I glutamine amidotransferase-like"/>
    <property type="match status" value="1"/>
</dbReference>
<dbReference type="PANTHER" id="PTHR11315">
    <property type="entry name" value="PROTEASE FAMILY C26 GAMMA-GLUTAMYL HYDROLASE"/>
    <property type="match status" value="1"/>
</dbReference>
<feature type="active site" description="Proton donor" evidence="1">
    <location>
        <position position="233"/>
    </location>
</feature>
<gene>
    <name evidence="3" type="ORF">L798_05249</name>
</gene>
<evidence type="ECO:0000313" key="4">
    <source>
        <dbReference type="Proteomes" id="UP000027135"/>
    </source>
</evidence>